<dbReference type="EMBL" id="PVNE01000001">
    <property type="protein sequence ID" value="PRX42608.1"/>
    <property type="molecule type" value="Genomic_DNA"/>
</dbReference>
<sequence length="145" mass="17024">MGNLSVREISSLLPEIPKRRVDMDKGDSPVHKNWDPVTRSALVILWGLLVYPRLDPDMRKREKEPVADRNVVYEHFREHIGSRQKWEEILARLKQYDYIRYRDGGKLTAGTRLLTTVDAAKMYKVYRTSVLVRRLNQLASQKSEE</sequence>
<evidence type="ECO:0000313" key="1">
    <source>
        <dbReference type="EMBL" id="PRX42608.1"/>
    </source>
</evidence>
<dbReference type="Proteomes" id="UP000237797">
    <property type="component" value="Unassembled WGS sequence"/>
</dbReference>
<dbReference type="AlphaFoldDB" id="A0A2T0LJB6"/>
<evidence type="ECO:0000313" key="2">
    <source>
        <dbReference type="Proteomes" id="UP000237797"/>
    </source>
</evidence>
<comment type="caution">
    <text evidence="1">The sequence shown here is derived from an EMBL/GenBank/DDBJ whole genome shotgun (WGS) entry which is preliminary data.</text>
</comment>
<accession>A0A2T0LJB6</accession>
<protein>
    <submittedName>
        <fullName evidence="1">Uncharacterized protein</fullName>
    </submittedName>
</protein>
<gene>
    <name evidence="1" type="ORF">CLV97_10196</name>
</gene>
<name>A0A2T0LJB6_9BACL</name>
<keyword evidence="2" id="KW-1185">Reference proteome</keyword>
<organism evidence="1 2">
    <name type="scientific">Planifilum fimeticola</name>
    <dbReference type="NCBI Taxonomy" id="201975"/>
    <lineage>
        <taxon>Bacteria</taxon>
        <taxon>Bacillati</taxon>
        <taxon>Bacillota</taxon>
        <taxon>Bacilli</taxon>
        <taxon>Bacillales</taxon>
        <taxon>Thermoactinomycetaceae</taxon>
        <taxon>Planifilum</taxon>
    </lineage>
</organism>
<proteinExistence type="predicted"/>
<reference evidence="1 2" key="1">
    <citation type="submission" date="2018-03" db="EMBL/GenBank/DDBJ databases">
        <title>Genomic Encyclopedia of Archaeal and Bacterial Type Strains, Phase II (KMG-II): from individual species to whole genera.</title>
        <authorList>
            <person name="Goeker M."/>
        </authorList>
    </citation>
    <scope>NUCLEOTIDE SEQUENCE [LARGE SCALE GENOMIC DNA]</scope>
    <source>
        <strain evidence="1 2">DSM 44946</strain>
    </source>
</reference>